<evidence type="ECO:0000313" key="2">
    <source>
        <dbReference type="Proteomes" id="UP000270296"/>
    </source>
</evidence>
<proteinExistence type="predicted"/>
<gene>
    <name evidence="1" type="ORF">SBAD_LOCUS4619</name>
</gene>
<dbReference type="PANTHER" id="PTHR21174:SF0">
    <property type="entry name" value="HD PHOSPHOHYDROLASE FAMILY PROTEIN-RELATED"/>
    <property type="match status" value="1"/>
</dbReference>
<dbReference type="EMBL" id="UZAM01008439">
    <property type="protein sequence ID" value="VDP04968.1"/>
    <property type="molecule type" value="Genomic_DNA"/>
</dbReference>
<dbReference type="WBParaSite" id="SBAD_0000481401-mRNA-1">
    <property type="protein sequence ID" value="SBAD_0000481401-mRNA-1"/>
    <property type="gene ID" value="SBAD_0000481401"/>
</dbReference>
<sequence length="165" mass="19270">MEYEAALRERWDDLTSCVGEEVRNKWWAKIRDAYSETHRHYHTLEHLSLMFKFYDMYKDQLNNRCSLMYAIFFHDIVCNLNSQSNPQDSSAVFAEFSKETTFDQVNSVRDLIEATNNCIPDASVTGRFGEDDVHYFMDFDIAVLASSPEGRASTIIIIDNDKCYF</sequence>
<evidence type="ECO:0000313" key="3">
    <source>
        <dbReference type="WBParaSite" id="SBAD_0000481401-mRNA-1"/>
    </source>
</evidence>
<name>A0A183ILX3_9BILA</name>
<protein>
    <submittedName>
        <fullName evidence="3">HD_domain domain-containing protein</fullName>
    </submittedName>
</protein>
<dbReference type="InterPro" id="IPR009218">
    <property type="entry name" value="HD_phosphohydro"/>
</dbReference>
<reference evidence="3" key="1">
    <citation type="submission" date="2016-06" db="UniProtKB">
        <authorList>
            <consortium name="WormBaseParasite"/>
        </authorList>
    </citation>
    <scope>IDENTIFICATION</scope>
</reference>
<dbReference type="OrthoDB" id="330671at2759"/>
<dbReference type="SUPFAM" id="SSF109604">
    <property type="entry name" value="HD-domain/PDEase-like"/>
    <property type="match status" value="1"/>
</dbReference>
<dbReference type="AlphaFoldDB" id="A0A183ILX3"/>
<organism evidence="3">
    <name type="scientific">Soboliphyme baturini</name>
    <dbReference type="NCBI Taxonomy" id="241478"/>
    <lineage>
        <taxon>Eukaryota</taxon>
        <taxon>Metazoa</taxon>
        <taxon>Ecdysozoa</taxon>
        <taxon>Nematoda</taxon>
        <taxon>Enoplea</taxon>
        <taxon>Dorylaimia</taxon>
        <taxon>Dioctophymatida</taxon>
        <taxon>Dioctophymatoidea</taxon>
        <taxon>Soboliphymatidae</taxon>
        <taxon>Soboliphyme</taxon>
    </lineage>
</organism>
<reference evidence="1 2" key="2">
    <citation type="submission" date="2018-11" db="EMBL/GenBank/DDBJ databases">
        <authorList>
            <consortium name="Pathogen Informatics"/>
        </authorList>
    </citation>
    <scope>NUCLEOTIDE SEQUENCE [LARGE SCALE GENOMIC DNA]</scope>
</reference>
<dbReference type="Proteomes" id="UP000270296">
    <property type="component" value="Unassembled WGS sequence"/>
</dbReference>
<evidence type="ECO:0000313" key="1">
    <source>
        <dbReference type="EMBL" id="VDP04968.1"/>
    </source>
</evidence>
<keyword evidence="2" id="KW-1185">Reference proteome</keyword>
<dbReference type="PANTHER" id="PTHR21174">
    <property type="match status" value="1"/>
</dbReference>
<accession>A0A183ILX3</accession>